<gene>
    <name evidence="3" type="ORF">SteCoe_28344</name>
</gene>
<evidence type="ECO:0000313" key="3">
    <source>
        <dbReference type="EMBL" id="OMJ73066.1"/>
    </source>
</evidence>
<feature type="compositionally biased region" description="Polar residues" evidence="2">
    <location>
        <begin position="850"/>
        <end position="872"/>
    </location>
</feature>
<protein>
    <submittedName>
        <fullName evidence="3">Uncharacterized protein</fullName>
    </submittedName>
</protein>
<reference evidence="3 4" key="1">
    <citation type="submission" date="2016-11" db="EMBL/GenBank/DDBJ databases">
        <title>The macronuclear genome of Stentor coeruleus: a giant cell with tiny introns.</title>
        <authorList>
            <person name="Slabodnick M."/>
            <person name="Ruby J.G."/>
            <person name="Reiff S.B."/>
            <person name="Swart E.C."/>
            <person name="Gosai S."/>
            <person name="Prabakaran S."/>
            <person name="Witkowska E."/>
            <person name="Larue G.E."/>
            <person name="Fisher S."/>
            <person name="Freeman R.M."/>
            <person name="Gunawardena J."/>
            <person name="Chu W."/>
            <person name="Stover N.A."/>
            <person name="Gregory B.D."/>
            <person name="Nowacki M."/>
            <person name="Derisi J."/>
            <person name="Roy S.W."/>
            <person name="Marshall W.F."/>
            <person name="Sood P."/>
        </authorList>
    </citation>
    <scope>NUCLEOTIDE SEQUENCE [LARGE SCALE GENOMIC DNA]</scope>
    <source>
        <strain evidence="3">WM001</strain>
    </source>
</reference>
<proteinExistence type="predicted"/>
<organism evidence="3 4">
    <name type="scientific">Stentor coeruleus</name>
    <dbReference type="NCBI Taxonomy" id="5963"/>
    <lineage>
        <taxon>Eukaryota</taxon>
        <taxon>Sar</taxon>
        <taxon>Alveolata</taxon>
        <taxon>Ciliophora</taxon>
        <taxon>Postciliodesmatophora</taxon>
        <taxon>Heterotrichea</taxon>
        <taxon>Heterotrichida</taxon>
        <taxon>Stentoridae</taxon>
        <taxon>Stentor</taxon>
    </lineage>
</organism>
<dbReference type="Proteomes" id="UP000187209">
    <property type="component" value="Unassembled WGS sequence"/>
</dbReference>
<feature type="coiled-coil region" evidence="1">
    <location>
        <begin position="253"/>
        <end position="343"/>
    </location>
</feature>
<evidence type="ECO:0000313" key="4">
    <source>
        <dbReference type="Proteomes" id="UP000187209"/>
    </source>
</evidence>
<evidence type="ECO:0000256" key="2">
    <source>
        <dbReference type="SAM" id="MobiDB-lite"/>
    </source>
</evidence>
<feature type="coiled-coil region" evidence="1">
    <location>
        <begin position="184"/>
        <end position="229"/>
    </location>
</feature>
<dbReference type="EMBL" id="MPUH01000850">
    <property type="protein sequence ID" value="OMJ73066.1"/>
    <property type="molecule type" value="Genomic_DNA"/>
</dbReference>
<feature type="region of interest" description="Disordered" evidence="2">
    <location>
        <begin position="848"/>
        <end position="872"/>
    </location>
</feature>
<name>A0A1R2B8I1_9CILI</name>
<comment type="caution">
    <text evidence="3">The sequence shown here is derived from an EMBL/GenBank/DDBJ whole genome shotgun (WGS) entry which is preliminary data.</text>
</comment>
<feature type="coiled-coil region" evidence="1">
    <location>
        <begin position="7"/>
        <end position="69"/>
    </location>
</feature>
<accession>A0A1R2B8I1</accession>
<keyword evidence="4" id="KW-1185">Reference proteome</keyword>
<evidence type="ECO:0000256" key="1">
    <source>
        <dbReference type="SAM" id="Coils"/>
    </source>
</evidence>
<keyword evidence="1" id="KW-0175">Coiled coil</keyword>
<feature type="coiled-coil region" evidence="1">
    <location>
        <begin position="656"/>
        <end position="764"/>
    </location>
</feature>
<dbReference type="AlphaFoldDB" id="A0A1R2B8I1"/>
<feature type="coiled-coil region" evidence="1">
    <location>
        <begin position="369"/>
        <end position="428"/>
    </location>
</feature>
<sequence length="971" mass="112304">MDMLKSKEGLAAEVHALRNKLKTSREQNTILSDQLLLLQKECKNLLNSISAYEETNHKLSTQVSRLNDKNLHLKKKLKQAVSACSDIKHQAESYISSIQSRFYEQISRMNIHSSSKGDSEEIDGNYSFNTLTQTPFRYDSPAISVSERENDSSIARHDNEDIILAYTQEIKDKQTEVSALSRSLEQKSLDLENFKINMQTLRESFDKRINEKEKIITSLQQEVKMLHEELNYYKKGQESPGIKTSSSLTDKDFKASKRQNEDYTIQIESLQGKLASQSKKFDNYIRTIANLEKQIQLQVIKSSELESTVKLNNDKNQELENDKKDLIELLTIAETKVNELESLKIQQAKVINEQSIKFASIKNCEPISVGELKKTIENLEDDNKKLLEANSYIQNYAESIKKTKDEEVNKLKKQISEMVKDLDEKKGRIIELMDQQYSLEGGKIVVGSKEEEIIKFIKEEFKESNLESIFKRLKENLPVFSVLKALIEELEEKNPTRVLAKMKSMITEIKITEIYLEDMAIPGQTIPEKLQSLSELIKKLRTSSGSADFYNIISSLQNPETHLAKVSDPGILDPVYIKEVMTRLLKDYSNKNLLLIAKISNSVQKINERFGNFLLKYNGKQVLDSVKERYLVNQIRDYEITTVNECSELEDESFDDENLELKLEQSAKRIKELNSEINCLRLALEQKEELLHDLELKTDRFRIDKEKKTKENTELHMKVAELECELRKNKEMYELADKKKSSLITTLENRISSMKKEMDILKNSVMLEKDELFDHIIRIEQESKNQILWYKSQIEEQKSKLKQHENTLEGIEALLGSDFTGDYVESIKNISKKKRRGSFSFNIFRKSSNKSETGSKNSTPTGSEVLSPSASTSGEHLKIHKALEQEKLHNTLHTQQIEALRENIRHLEFENSRNAESKIYQNLRGLVIEMIKMLPVLNDSIERKIQIITALLWLNSEEKLDLETQRPRNVQ</sequence>